<proteinExistence type="evidence at transcript level"/>
<dbReference type="SMART" id="SM01141">
    <property type="entry name" value="DRY_EERY"/>
    <property type="match status" value="1"/>
</dbReference>
<keyword evidence="3" id="KW-0694">RNA-binding</keyword>
<dbReference type="Pfam" id="PF09750">
    <property type="entry name" value="DRY_EERY"/>
    <property type="match status" value="1"/>
</dbReference>
<keyword evidence="5" id="KW-0804">Transcription</keyword>
<dbReference type="PROSITE" id="PS50128">
    <property type="entry name" value="SURP"/>
    <property type="match status" value="2"/>
</dbReference>
<dbReference type="InterPro" id="IPR019147">
    <property type="entry name" value="SWAP_N_domain"/>
</dbReference>
<feature type="compositionally biased region" description="Basic residues" evidence="7">
    <location>
        <begin position="456"/>
        <end position="479"/>
    </location>
</feature>
<dbReference type="Pfam" id="PF01805">
    <property type="entry name" value="Surp"/>
    <property type="match status" value="2"/>
</dbReference>
<dbReference type="AlphaFoldDB" id="A0A4Y7NIU3"/>
<keyword evidence="2" id="KW-0677">Repeat</keyword>
<keyword evidence="1" id="KW-0507">mRNA processing</keyword>
<dbReference type="Gene3D" id="1.10.10.790">
    <property type="entry name" value="Surp module"/>
    <property type="match status" value="2"/>
</dbReference>
<protein>
    <submittedName>
        <fullName evidence="9">EOG090X07RL</fullName>
    </submittedName>
</protein>
<keyword evidence="4" id="KW-0805">Transcription regulation</keyword>
<evidence type="ECO:0000256" key="3">
    <source>
        <dbReference type="ARBA" id="ARBA00022884"/>
    </source>
</evidence>
<dbReference type="PANTHER" id="PTHR13161:SF15">
    <property type="entry name" value="SPLICING FACTOR, SUPPRESSOR OF WHITE-APRICOT HOMOLOG"/>
    <property type="match status" value="1"/>
</dbReference>
<dbReference type="SMART" id="SM00648">
    <property type="entry name" value="SWAP"/>
    <property type="match status" value="2"/>
</dbReference>
<evidence type="ECO:0000313" key="9">
    <source>
        <dbReference type="EMBL" id="SVE93062.1"/>
    </source>
</evidence>
<dbReference type="PANTHER" id="PTHR13161">
    <property type="entry name" value="SPLICING FACTOR SUPPRESSOR OF WHITE APRICOT"/>
    <property type="match status" value="1"/>
</dbReference>
<feature type="compositionally biased region" description="Low complexity" evidence="7">
    <location>
        <begin position="561"/>
        <end position="586"/>
    </location>
</feature>
<dbReference type="GO" id="GO:0000395">
    <property type="term" value="P:mRNA 5'-splice site recognition"/>
    <property type="evidence" value="ECO:0007669"/>
    <property type="project" value="TreeGrafter"/>
</dbReference>
<feature type="compositionally biased region" description="Polar residues" evidence="7">
    <location>
        <begin position="609"/>
        <end position="618"/>
    </location>
</feature>
<dbReference type="InterPro" id="IPR000061">
    <property type="entry name" value="Surp"/>
</dbReference>
<evidence type="ECO:0000256" key="1">
    <source>
        <dbReference type="ARBA" id="ARBA00022664"/>
    </source>
</evidence>
<feature type="compositionally biased region" description="Basic residues" evidence="7">
    <location>
        <begin position="487"/>
        <end position="506"/>
    </location>
</feature>
<evidence type="ECO:0000256" key="4">
    <source>
        <dbReference type="ARBA" id="ARBA00023015"/>
    </source>
</evidence>
<keyword evidence="6" id="KW-0508">mRNA splicing</keyword>
<dbReference type="GO" id="GO:0003723">
    <property type="term" value="F:RNA binding"/>
    <property type="evidence" value="ECO:0007669"/>
    <property type="project" value="UniProtKB-KW"/>
</dbReference>
<evidence type="ECO:0000256" key="6">
    <source>
        <dbReference type="ARBA" id="ARBA00023187"/>
    </source>
</evidence>
<feature type="compositionally biased region" description="Low complexity" evidence="7">
    <location>
        <begin position="507"/>
        <end position="516"/>
    </location>
</feature>
<gene>
    <name evidence="9" type="primary">EOG090X07RL</name>
</gene>
<sequence length="649" mass="74096">MSSSRINRLNPRIKQQNDSETKDKFEDLLVFGYACKLFRDDEKATEIDQGKFLIPWMGDESITIDRYDARGTLYDLKLFEAPTTSYDRFHGLSSEERQLEERCDEERYFALYKDEAEEAVIREEEMKRINQDLCEATSGEVSYHQVPFSYDNADQAGSEISFKDAPVKSIVGELGDIIYVPPPVLDVPPEMVVPPTQKLARIIEKTANFISSQGVQMEIIVKAKQANNPMFQFLHFDSPLHPFYRHILAAIRNGTYTAIAEEENETNVKESSANDDSSKVGHVLQKENNPPSEVEPCSLSVDPSAEVKALIDKTASFMSKQSRELEIIILAKGGDPRFTFLNSQHPFHAYYIEKYTLYKSLFDAQQLAMKAAQESAKNALTSQSLLAQDAELKQSERRKKAAMFLNRIRKSSTTGSDDRNTAVERKSAEVDSPRSIAKETSRSPVEVEIIGSIRKDRTRSRSRSRSVHKEPRKVRRSRSRSYERYGRRSRSKISGRSRSRSRHRSRSGSPMSSRRSPTPERYRHRHRKKHRSRERHKKEKKRRSSRERRERKKRRRRSRSRSSSLSPSPSRSRSPVHSRSVSPSPKKSTERALSPLGSAIPHKMADNMKSGSETSSPLPAQLVATQPVFAKLAEGIRAKVIAMIEGDKK</sequence>
<feature type="domain" description="SURP motif" evidence="8">
    <location>
        <begin position="202"/>
        <end position="244"/>
    </location>
</feature>
<name>A0A4Y7NIU3_9CRUS</name>
<dbReference type="InterPro" id="IPR035967">
    <property type="entry name" value="SWAP/Surp_sf"/>
</dbReference>
<dbReference type="EMBL" id="LR023443">
    <property type="protein sequence ID" value="SVE93062.1"/>
    <property type="molecule type" value="mRNA"/>
</dbReference>
<evidence type="ECO:0000259" key="8">
    <source>
        <dbReference type="PROSITE" id="PS50128"/>
    </source>
</evidence>
<feature type="region of interest" description="Disordered" evidence="7">
    <location>
        <begin position="264"/>
        <end position="299"/>
    </location>
</feature>
<feature type="compositionally biased region" description="Basic and acidic residues" evidence="7">
    <location>
        <begin position="416"/>
        <end position="441"/>
    </location>
</feature>
<evidence type="ECO:0000256" key="7">
    <source>
        <dbReference type="SAM" id="MobiDB-lite"/>
    </source>
</evidence>
<evidence type="ECO:0000256" key="2">
    <source>
        <dbReference type="ARBA" id="ARBA00022737"/>
    </source>
</evidence>
<reference evidence="9" key="1">
    <citation type="submission" date="2018-08" db="EMBL/GenBank/DDBJ databases">
        <authorList>
            <person name="Cornetti L."/>
        </authorList>
    </citation>
    <scope>NUCLEOTIDE SEQUENCE</scope>
    <source>
        <strain evidence="9">DE-FRO-2-1</strain>
    </source>
</reference>
<accession>A0A4Y7NIU3</accession>
<feature type="domain" description="SURP motif" evidence="8">
    <location>
        <begin position="310"/>
        <end position="351"/>
    </location>
</feature>
<evidence type="ECO:0000256" key="5">
    <source>
        <dbReference type="ARBA" id="ARBA00023163"/>
    </source>
</evidence>
<organism evidence="9">
    <name type="scientific">Moina brachiata</name>
    <dbReference type="NCBI Taxonomy" id="675436"/>
    <lineage>
        <taxon>Eukaryota</taxon>
        <taxon>Metazoa</taxon>
        <taxon>Ecdysozoa</taxon>
        <taxon>Arthropoda</taxon>
        <taxon>Crustacea</taxon>
        <taxon>Branchiopoda</taxon>
        <taxon>Diplostraca</taxon>
        <taxon>Cladocera</taxon>
        <taxon>Anomopoda</taxon>
        <taxon>Moinidae</taxon>
        <taxon>Moina</taxon>
    </lineage>
</organism>
<dbReference type="SUPFAM" id="SSF109905">
    <property type="entry name" value="Surp module (SWAP domain)"/>
    <property type="match status" value="2"/>
</dbReference>
<dbReference type="InterPro" id="IPR040397">
    <property type="entry name" value="SWAP"/>
</dbReference>
<feature type="region of interest" description="Disordered" evidence="7">
    <location>
        <begin position="409"/>
        <end position="619"/>
    </location>
</feature>
<feature type="compositionally biased region" description="Basic residues" evidence="7">
    <location>
        <begin position="522"/>
        <end position="560"/>
    </location>
</feature>